<dbReference type="PROSITE" id="PS00101">
    <property type="entry name" value="HEXAPEP_TRANSFERASES"/>
    <property type="match status" value="1"/>
</dbReference>
<protein>
    <submittedName>
        <fullName evidence="6">CatB-related O-acetyltransferase</fullName>
        <ecNumber evidence="6">2.3.1.-</ecNumber>
    </submittedName>
</protein>
<reference evidence="6 7" key="1">
    <citation type="submission" date="2023-12" db="EMBL/GenBank/DDBJ databases">
        <title>Description of Novel Strain Fulvimarina sp. 2208YS6-2-32 isolated from Uroteuthis (Photololigo) edulis.</title>
        <authorList>
            <person name="Park J.-S."/>
        </authorList>
    </citation>
    <scope>NUCLEOTIDE SEQUENCE [LARGE SCALE GENOMIC DNA]</scope>
    <source>
        <strain evidence="6 7">2208YS6-2-32</strain>
    </source>
</reference>
<evidence type="ECO:0000256" key="1">
    <source>
        <dbReference type="ARBA" id="ARBA00007274"/>
    </source>
</evidence>
<sequence>MSKRGPDPDRPHPMPDHPRVGFLKPLVDHPQIQVGAFTYYDDPRGPERFVEHCVGHLYPFLGDRLVIGKFCAIGSGVRFVMNGANHAMTGFSTYPFNIFGKGWEDGFDPSTIEAGLKGDTIIGNDVWIGENSVVMPGVSVGDGAIIAAYSVVTRPVLAYEIVGGNPARTIRARFDETTVAALRDIAWWDWPTDTITRNLNAIRGADLAALKAVSENS</sequence>
<evidence type="ECO:0000313" key="6">
    <source>
        <dbReference type="EMBL" id="MDY8109240.1"/>
    </source>
</evidence>
<keyword evidence="3" id="KW-0677">Repeat</keyword>
<evidence type="ECO:0000313" key="7">
    <source>
        <dbReference type="Proteomes" id="UP001294412"/>
    </source>
</evidence>
<keyword evidence="4 6" id="KW-0012">Acyltransferase</keyword>
<name>A0ABU5I2B5_9HYPH</name>
<proteinExistence type="inferred from homology"/>
<dbReference type="RefSeq" id="WP_322186691.1">
    <property type="nucleotide sequence ID" value="NZ_JAXLPB010000002.1"/>
</dbReference>
<dbReference type="CDD" id="cd03349">
    <property type="entry name" value="LbH_XAT"/>
    <property type="match status" value="1"/>
</dbReference>
<evidence type="ECO:0000256" key="2">
    <source>
        <dbReference type="ARBA" id="ARBA00022679"/>
    </source>
</evidence>
<evidence type="ECO:0000256" key="5">
    <source>
        <dbReference type="SAM" id="MobiDB-lite"/>
    </source>
</evidence>
<dbReference type="GO" id="GO:0016746">
    <property type="term" value="F:acyltransferase activity"/>
    <property type="evidence" value="ECO:0007669"/>
    <property type="project" value="UniProtKB-KW"/>
</dbReference>
<organism evidence="6 7">
    <name type="scientific">Fulvimarina uroteuthidis</name>
    <dbReference type="NCBI Taxonomy" id="3098149"/>
    <lineage>
        <taxon>Bacteria</taxon>
        <taxon>Pseudomonadati</taxon>
        <taxon>Pseudomonadota</taxon>
        <taxon>Alphaproteobacteria</taxon>
        <taxon>Hyphomicrobiales</taxon>
        <taxon>Aurantimonadaceae</taxon>
        <taxon>Fulvimarina</taxon>
    </lineage>
</organism>
<feature type="region of interest" description="Disordered" evidence="5">
    <location>
        <begin position="1"/>
        <end position="20"/>
    </location>
</feature>
<dbReference type="EC" id="2.3.1.-" evidence="6"/>
<dbReference type="InterPro" id="IPR018357">
    <property type="entry name" value="Hexapep_transf_CS"/>
</dbReference>
<dbReference type="EMBL" id="JAXLPB010000002">
    <property type="protein sequence ID" value="MDY8109240.1"/>
    <property type="molecule type" value="Genomic_DNA"/>
</dbReference>
<keyword evidence="7" id="KW-1185">Reference proteome</keyword>
<accession>A0ABU5I2B5</accession>
<dbReference type="Gene3D" id="2.160.10.10">
    <property type="entry name" value="Hexapeptide repeat proteins"/>
    <property type="match status" value="1"/>
</dbReference>
<dbReference type="Pfam" id="PF00132">
    <property type="entry name" value="Hexapep"/>
    <property type="match status" value="1"/>
</dbReference>
<dbReference type="PANTHER" id="PTHR43300:SF11">
    <property type="entry name" value="ACETYLTRANSFERASE RV3034C-RELATED"/>
    <property type="match status" value="1"/>
</dbReference>
<keyword evidence="2 6" id="KW-0808">Transferase</keyword>
<dbReference type="Proteomes" id="UP001294412">
    <property type="component" value="Unassembled WGS sequence"/>
</dbReference>
<feature type="compositionally biased region" description="Basic and acidic residues" evidence="5">
    <location>
        <begin position="1"/>
        <end position="19"/>
    </location>
</feature>
<evidence type="ECO:0000256" key="4">
    <source>
        <dbReference type="ARBA" id="ARBA00023315"/>
    </source>
</evidence>
<comment type="similarity">
    <text evidence="1">Belongs to the transferase hexapeptide repeat family.</text>
</comment>
<dbReference type="InterPro" id="IPR001451">
    <property type="entry name" value="Hexapep"/>
</dbReference>
<dbReference type="InterPro" id="IPR050179">
    <property type="entry name" value="Trans_hexapeptide_repeat"/>
</dbReference>
<comment type="caution">
    <text evidence="6">The sequence shown here is derived from an EMBL/GenBank/DDBJ whole genome shotgun (WGS) entry which is preliminary data.</text>
</comment>
<dbReference type="PANTHER" id="PTHR43300">
    <property type="entry name" value="ACETYLTRANSFERASE"/>
    <property type="match status" value="1"/>
</dbReference>
<dbReference type="SUPFAM" id="SSF51161">
    <property type="entry name" value="Trimeric LpxA-like enzymes"/>
    <property type="match status" value="1"/>
</dbReference>
<gene>
    <name evidence="6" type="ORF">U0C82_08795</name>
</gene>
<evidence type="ECO:0000256" key="3">
    <source>
        <dbReference type="ARBA" id="ARBA00022737"/>
    </source>
</evidence>
<dbReference type="InterPro" id="IPR011004">
    <property type="entry name" value="Trimer_LpxA-like_sf"/>
</dbReference>